<evidence type="ECO:0000256" key="7">
    <source>
        <dbReference type="ARBA" id="ARBA00023016"/>
    </source>
</evidence>
<evidence type="ECO:0000256" key="3">
    <source>
        <dbReference type="ARBA" id="ARBA00022722"/>
    </source>
</evidence>
<dbReference type="InterPro" id="IPR012933">
    <property type="entry name" value="HicA_mRNA_interferase"/>
</dbReference>
<dbReference type="RefSeq" id="WP_213429984.1">
    <property type="nucleotide sequence ID" value="NZ_AP031286.1"/>
</dbReference>
<evidence type="ECO:0000256" key="2">
    <source>
        <dbReference type="ARBA" id="ARBA00022649"/>
    </source>
</evidence>
<keyword evidence="4" id="KW-0255">Endonuclease</keyword>
<evidence type="ECO:0000313" key="8">
    <source>
        <dbReference type="EMBL" id="CAH8245125.1"/>
    </source>
</evidence>
<evidence type="ECO:0000256" key="5">
    <source>
        <dbReference type="ARBA" id="ARBA00022801"/>
    </source>
</evidence>
<dbReference type="Gene3D" id="3.30.920.30">
    <property type="entry name" value="Hypothetical protein"/>
    <property type="match status" value="1"/>
</dbReference>
<evidence type="ECO:0000256" key="1">
    <source>
        <dbReference type="ARBA" id="ARBA00006620"/>
    </source>
</evidence>
<keyword evidence="2" id="KW-1277">Toxin-antitoxin system</keyword>
<accession>A0ABN8UGM2</accession>
<dbReference type="EMBL" id="CALYLO010000002">
    <property type="protein sequence ID" value="CAH8245125.1"/>
    <property type="molecule type" value="Genomic_DNA"/>
</dbReference>
<dbReference type="InterPro" id="IPR038570">
    <property type="entry name" value="HicA_sf"/>
</dbReference>
<keyword evidence="3" id="KW-0540">Nuclease</keyword>
<name>A0ABN8UGM2_9BACL</name>
<evidence type="ECO:0000313" key="9">
    <source>
        <dbReference type="EMBL" id="CAH8249011.1"/>
    </source>
</evidence>
<dbReference type="Pfam" id="PF07927">
    <property type="entry name" value="HicA_toxin"/>
    <property type="match status" value="1"/>
</dbReference>
<keyword evidence="7" id="KW-0346">Stress response</keyword>
<evidence type="ECO:0000256" key="6">
    <source>
        <dbReference type="ARBA" id="ARBA00022884"/>
    </source>
</evidence>
<proteinExistence type="inferred from homology"/>
<dbReference type="Proteomes" id="UP001154322">
    <property type="component" value="Unassembled WGS sequence"/>
</dbReference>
<keyword evidence="5" id="KW-0378">Hydrolase</keyword>
<keyword evidence="6" id="KW-0694">RNA-binding</keyword>
<dbReference type="EMBL" id="CALYLO010000014">
    <property type="protein sequence ID" value="CAH8249011.1"/>
    <property type="molecule type" value="Genomic_DNA"/>
</dbReference>
<keyword evidence="10" id="KW-1185">Reference proteome</keyword>
<reference evidence="9" key="1">
    <citation type="submission" date="2022-06" db="EMBL/GenBank/DDBJ databases">
        <authorList>
            <person name="Dietemann V."/>
            <person name="Ory F."/>
            <person name="Dainat B."/>
            <person name="Oberhansli S."/>
        </authorList>
    </citation>
    <scope>NUCLEOTIDE SEQUENCE</scope>
    <source>
        <strain evidence="9">Ena-SAMPLE-TAB-26-04-2022-14:26:32:270-5432</strain>
    </source>
</reference>
<comment type="similarity">
    <text evidence="1">Belongs to the HicA mRNA interferase family.</text>
</comment>
<protein>
    <submittedName>
        <fullName evidence="9">Type II toxin-antitoxin system HicA family toxin</fullName>
    </submittedName>
</protein>
<evidence type="ECO:0000313" key="10">
    <source>
        <dbReference type="Proteomes" id="UP001154322"/>
    </source>
</evidence>
<dbReference type="GeneID" id="73388377"/>
<comment type="caution">
    <text evidence="9">The sequence shown here is derived from an EMBL/GenBank/DDBJ whole genome shotgun (WGS) entry which is preliminary data.</text>
</comment>
<gene>
    <name evidence="8" type="ORF">WJ0W_002355</name>
    <name evidence="9" type="ORF">WJ0W_006198</name>
</gene>
<organism evidence="9 10">
    <name type="scientific">Paenibacillus melissococcoides</name>
    <dbReference type="NCBI Taxonomy" id="2912268"/>
    <lineage>
        <taxon>Bacteria</taxon>
        <taxon>Bacillati</taxon>
        <taxon>Bacillota</taxon>
        <taxon>Bacilli</taxon>
        <taxon>Bacillales</taxon>
        <taxon>Paenibacillaceae</taxon>
        <taxon>Paenibacillus</taxon>
    </lineage>
</organism>
<dbReference type="SUPFAM" id="SSF54786">
    <property type="entry name" value="YcfA/nrd intein domain"/>
    <property type="match status" value="1"/>
</dbReference>
<evidence type="ECO:0000256" key="4">
    <source>
        <dbReference type="ARBA" id="ARBA00022759"/>
    </source>
</evidence>
<sequence>MAKIEKLVNKMMRKPKGITFQEVKKALEHAGYIEVRIVGSHHHFRNAQGLLTTVKRENPVHPKAVEDALTRLNKHKGE</sequence>